<accession>A0A6M8B0F9</accession>
<dbReference type="Proteomes" id="UP000504752">
    <property type="component" value="Chromosome"/>
</dbReference>
<name>A0A6M8B0F9_9ACTO</name>
<dbReference type="EMBL" id="CP053642">
    <property type="protein sequence ID" value="QKD80429.1"/>
    <property type="molecule type" value="Genomic_DNA"/>
</dbReference>
<keyword evidence="2" id="KW-1185">Reference proteome</keyword>
<protein>
    <submittedName>
        <fullName evidence="1">Uncharacterized protein</fullName>
    </submittedName>
</protein>
<organism evidence="1 2">
    <name type="scientific">Actinomyces marmotae</name>
    <dbReference type="NCBI Taxonomy" id="2737173"/>
    <lineage>
        <taxon>Bacteria</taxon>
        <taxon>Bacillati</taxon>
        <taxon>Actinomycetota</taxon>
        <taxon>Actinomycetes</taxon>
        <taxon>Actinomycetales</taxon>
        <taxon>Actinomycetaceae</taxon>
        <taxon>Actinomyces</taxon>
    </lineage>
</organism>
<evidence type="ECO:0000313" key="2">
    <source>
        <dbReference type="Proteomes" id="UP000504752"/>
    </source>
</evidence>
<dbReference type="AlphaFoldDB" id="A0A6M8B0F9"/>
<gene>
    <name evidence="1" type="ORF">HPC72_09600</name>
</gene>
<dbReference type="RefSeq" id="WP_159522416.1">
    <property type="nucleotide sequence ID" value="NZ_CP053642.1"/>
</dbReference>
<reference evidence="1 2" key="1">
    <citation type="submission" date="2020-05" db="EMBL/GenBank/DDBJ databases">
        <title>Actinomyces sp. zg-325.</title>
        <authorList>
            <person name="Yang C."/>
        </authorList>
    </citation>
    <scope>NUCLEOTIDE SEQUENCE [LARGE SCALE GENOMIC DNA]</scope>
    <source>
        <strain evidence="2">zg-325</strain>
    </source>
</reference>
<sequence>MDAPLRRRPVFRTAVIAAAFVLAALVLSGRGTGGAPEDPFEGREMPFDWRSAPASTASTPGRAPDQTMGQALEDALAEHADELVSFRVRSSGASHVSRFSVRLVPREGLATDDLLALVDDVRTAFSQNLPPEATGEHPSVNAVLKVLVERTGVMDVPMALEITGSGQPADHGAEARVIDAARTVDTRGARSAIVTSEGVVTLTYPDEDSLREGMVALVSAPPTGMRSVVFRTETRRWKVRVVVEPGDPSAGALPGMVGRILDAHDPWIPQLADELELHTKGHVLTVGGLRGDEDGPDADTAVDILRAADDCGRTPVVLHAGDATHPTGYLAYACVGGRLEVDESAALSSAFTKPVNNPGPAADLLEEARR</sequence>
<evidence type="ECO:0000313" key="1">
    <source>
        <dbReference type="EMBL" id="QKD80429.1"/>
    </source>
</evidence>
<proteinExistence type="predicted"/>
<dbReference type="KEGG" id="amam:HPC72_09600"/>